<dbReference type="Proteomes" id="UP001221898">
    <property type="component" value="Unassembled WGS sequence"/>
</dbReference>
<dbReference type="EMBL" id="JAINUG010000149">
    <property type="protein sequence ID" value="KAJ8392054.1"/>
    <property type="molecule type" value="Genomic_DNA"/>
</dbReference>
<organism evidence="2 3">
    <name type="scientific">Aldrovandia affinis</name>
    <dbReference type="NCBI Taxonomy" id="143900"/>
    <lineage>
        <taxon>Eukaryota</taxon>
        <taxon>Metazoa</taxon>
        <taxon>Chordata</taxon>
        <taxon>Craniata</taxon>
        <taxon>Vertebrata</taxon>
        <taxon>Euteleostomi</taxon>
        <taxon>Actinopterygii</taxon>
        <taxon>Neopterygii</taxon>
        <taxon>Teleostei</taxon>
        <taxon>Notacanthiformes</taxon>
        <taxon>Halosauridae</taxon>
        <taxon>Aldrovandia</taxon>
    </lineage>
</organism>
<feature type="region of interest" description="Disordered" evidence="1">
    <location>
        <begin position="101"/>
        <end position="123"/>
    </location>
</feature>
<proteinExistence type="predicted"/>
<gene>
    <name evidence="2" type="ORF">AAFF_G00078600</name>
</gene>
<comment type="caution">
    <text evidence="2">The sequence shown here is derived from an EMBL/GenBank/DDBJ whole genome shotgun (WGS) entry which is preliminary data.</text>
</comment>
<keyword evidence="3" id="KW-1185">Reference proteome</keyword>
<sequence>MNLPPHARERAGRFRYRPALRTSCHPGRDEEEEEEERAAQAALEKACGELAGAEREGEGYVQGGKKLAKLWRYILPEFKQRCRPLRQLNKGSLCRNCGRFMDRGGGQTSPCHPTRDFKPPTGN</sequence>
<accession>A0AAD7WDL0</accession>
<name>A0AAD7WDL0_9TELE</name>
<evidence type="ECO:0000256" key="1">
    <source>
        <dbReference type="SAM" id="MobiDB-lite"/>
    </source>
</evidence>
<reference evidence="2" key="1">
    <citation type="journal article" date="2023" name="Science">
        <title>Genome structures resolve the early diversification of teleost fishes.</title>
        <authorList>
            <person name="Parey E."/>
            <person name="Louis A."/>
            <person name="Montfort J."/>
            <person name="Bouchez O."/>
            <person name="Roques C."/>
            <person name="Iampietro C."/>
            <person name="Lluch J."/>
            <person name="Castinel A."/>
            <person name="Donnadieu C."/>
            <person name="Desvignes T."/>
            <person name="Floi Bucao C."/>
            <person name="Jouanno E."/>
            <person name="Wen M."/>
            <person name="Mejri S."/>
            <person name="Dirks R."/>
            <person name="Jansen H."/>
            <person name="Henkel C."/>
            <person name="Chen W.J."/>
            <person name="Zahm M."/>
            <person name="Cabau C."/>
            <person name="Klopp C."/>
            <person name="Thompson A.W."/>
            <person name="Robinson-Rechavi M."/>
            <person name="Braasch I."/>
            <person name="Lecointre G."/>
            <person name="Bobe J."/>
            <person name="Postlethwait J.H."/>
            <person name="Berthelot C."/>
            <person name="Roest Crollius H."/>
            <person name="Guiguen Y."/>
        </authorList>
    </citation>
    <scope>NUCLEOTIDE SEQUENCE</scope>
    <source>
        <strain evidence="2">NC1722</strain>
    </source>
</reference>
<dbReference type="AlphaFoldDB" id="A0AAD7WDL0"/>
<evidence type="ECO:0000313" key="2">
    <source>
        <dbReference type="EMBL" id="KAJ8392054.1"/>
    </source>
</evidence>
<evidence type="ECO:0000313" key="3">
    <source>
        <dbReference type="Proteomes" id="UP001221898"/>
    </source>
</evidence>
<protein>
    <submittedName>
        <fullName evidence="2">Uncharacterized protein</fullName>
    </submittedName>
</protein>
<feature type="compositionally biased region" description="Basic and acidic residues" evidence="1">
    <location>
        <begin position="113"/>
        <end position="123"/>
    </location>
</feature>